<evidence type="ECO:0000256" key="1">
    <source>
        <dbReference type="SAM" id="MobiDB-lite"/>
    </source>
</evidence>
<feature type="region of interest" description="Disordered" evidence="1">
    <location>
        <begin position="23"/>
        <end position="63"/>
    </location>
</feature>
<name>A0A2H1VRL6_SPOFR</name>
<gene>
    <name evidence="2" type="ORF">SFRICE_041239</name>
</gene>
<organism evidence="2">
    <name type="scientific">Spodoptera frugiperda</name>
    <name type="common">Fall armyworm</name>
    <dbReference type="NCBI Taxonomy" id="7108"/>
    <lineage>
        <taxon>Eukaryota</taxon>
        <taxon>Metazoa</taxon>
        <taxon>Ecdysozoa</taxon>
        <taxon>Arthropoda</taxon>
        <taxon>Hexapoda</taxon>
        <taxon>Insecta</taxon>
        <taxon>Pterygota</taxon>
        <taxon>Neoptera</taxon>
        <taxon>Endopterygota</taxon>
        <taxon>Lepidoptera</taxon>
        <taxon>Glossata</taxon>
        <taxon>Ditrysia</taxon>
        <taxon>Noctuoidea</taxon>
        <taxon>Noctuidae</taxon>
        <taxon>Amphipyrinae</taxon>
        <taxon>Spodoptera</taxon>
    </lineage>
</organism>
<reference evidence="2" key="1">
    <citation type="submission" date="2016-07" db="EMBL/GenBank/DDBJ databases">
        <authorList>
            <person name="Bretaudeau A."/>
        </authorList>
    </citation>
    <scope>NUCLEOTIDE SEQUENCE</scope>
    <source>
        <strain evidence="2">Rice</strain>
        <tissue evidence="2">Whole body</tissue>
    </source>
</reference>
<feature type="compositionally biased region" description="Basic and acidic residues" evidence="1">
    <location>
        <begin position="41"/>
        <end position="56"/>
    </location>
</feature>
<protein>
    <submittedName>
        <fullName evidence="2">SFRICE_041239</fullName>
    </submittedName>
</protein>
<dbReference type="EMBL" id="ODYU01004031">
    <property type="protein sequence ID" value="SOQ43493.1"/>
    <property type="molecule type" value="Genomic_DNA"/>
</dbReference>
<accession>A0A2H1VRL6</accession>
<sequence length="90" mass="10376">MLRHAQVVLGIIKIIVCEPPRDVEDLSPQQTKCRSRPPSQRKRDSARQDAFHENHRVKSKQALQDIEDKINKAMYFGFGDALTAEKQVDF</sequence>
<dbReference type="AlphaFoldDB" id="A0A2H1VRL6"/>
<proteinExistence type="predicted"/>
<evidence type="ECO:0000313" key="2">
    <source>
        <dbReference type="EMBL" id="SOQ43493.1"/>
    </source>
</evidence>